<reference evidence="2" key="2">
    <citation type="submission" date="2023-05" db="EMBL/GenBank/DDBJ databases">
        <authorList>
            <consortium name="Lawrence Berkeley National Laboratory"/>
            <person name="Steindorff A."/>
            <person name="Hensen N."/>
            <person name="Bonometti L."/>
            <person name="Westerberg I."/>
            <person name="Brannstrom I.O."/>
            <person name="Guillou S."/>
            <person name="Cros-Aarteil S."/>
            <person name="Calhoun S."/>
            <person name="Haridas S."/>
            <person name="Kuo A."/>
            <person name="Mondo S."/>
            <person name="Pangilinan J."/>
            <person name="Riley R."/>
            <person name="Labutti K."/>
            <person name="Andreopoulos B."/>
            <person name="Lipzen A."/>
            <person name="Chen C."/>
            <person name="Yanf M."/>
            <person name="Daum C."/>
            <person name="Ng V."/>
            <person name="Clum A."/>
            <person name="Ohm R."/>
            <person name="Martin F."/>
            <person name="Silar P."/>
            <person name="Natvig D."/>
            <person name="Lalanne C."/>
            <person name="Gautier V."/>
            <person name="Ament-Velasquez S.L."/>
            <person name="Kruys A."/>
            <person name="Hutchinson M.I."/>
            <person name="Powell A.J."/>
            <person name="Barry K."/>
            <person name="Miller A.N."/>
            <person name="Grigoriev I.V."/>
            <person name="Debuchy R."/>
            <person name="Gladieux P."/>
            <person name="Thoren M.H."/>
            <person name="Johannesson H."/>
        </authorList>
    </citation>
    <scope>NUCLEOTIDE SEQUENCE</scope>
    <source>
        <strain evidence="2">CBS 508.74</strain>
    </source>
</reference>
<name>A0AAN6TDJ8_9PEZI</name>
<feature type="transmembrane region" description="Helical" evidence="1">
    <location>
        <begin position="101"/>
        <end position="126"/>
    </location>
</feature>
<dbReference type="GeneID" id="89940927"/>
<keyword evidence="1" id="KW-0472">Membrane</keyword>
<feature type="transmembrane region" description="Helical" evidence="1">
    <location>
        <begin position="36"/>
        <end position="63"/>
    </location>
</feature>
<dbReference type="AlphaFoldDB" id="A0AAN6TDJ8"/>
<evidence type="ECO:0000313" key="3">
    <source>
        <dbReference type="Proteomes" id="UP001302812"/>
    </source>
</evidence>
<dbReference type="RefSeq" id="XP_064670014.1">
    <property type="nucleotide sequence ID" value="XM_064816802.1"/>
</dbReference>
<sequence>MDGTPSASPTPRDIRRLASDHDFVLGAHPTPRRLGLWPFLVTHLSLIASLGAGIIFVVVAIAYTSVISEQMLECPSWANGCTRADAWTVENLGTIQGIITLIYLLGMVALGYSALGLCEATVWPLLHQQSFTIGGLDAYLATTRGSIMSVPAAIMAVRSLSAGLVLAAALAVTLLPLAAPPLVGHAFTPVRQPVQLESNYTPGGGIGELYAQTNPPTSVMVRMLVEYDSWATSPSSEPLSHYRDWYIDRETLKGRGNFSANAVRLQTSISCRPHTLQQLRRENAWWNAFLTNMTRSSSNSTQTGDNNTNAEVWVRPQSQLTLWADSFDFLSDRRTQTTLILAALNGTIEGGSVTPVIVGTLTSASAIACDVEIEAIDDILSVGSEGPVPTENFPVLSSTSDLTVSRSVSPDTRLNELLLWFTVAPLLASSSVDGTQPMFANSSSTHRPVALTTSATTTTIMDSNTDTNTWTIPGLSEFIHVSIGALAQATSSNRDQPNLNPSTVTIRSETLTRKLSPSRAKLLTILPATALTILVLMTVYTAWLHARLAIPVMRPVSLGELLKSAQTAWLRDTAGTDAAKTYLPNELGRVWVRYGVDADGMAGLGSGFRGLRCY</sequence>
<proteinExistence type="predicted"/>
<reference evidence="2" key="1">
    <citation type="journal article" date="2023" name="Mol. Phylogenet. Evol.">
        <title>Genome-scale phylogeny and comparative genomics of the fungal order Sordariales.</title>
        <authorList>
            <person name="Hensen N."/>
            <person name="Bonometti L."/>
            <person name="Westerberg I."/>
            <person name="Brannstrom I.O."/>
            <person name="Guillou S."/>
            <person name="Cros-Aarteil S."/>
            <person name="Calhoun S."/>
            <person name="Haridas S."/>
            <person name="Kuo A."/>
            <person name="Mondo S."/>
            <person name="Pangilinan J."/>
            <person name="Riley R."/>
            <person name="LaButti K."/>
            <person name="Andreopoulos B."/>
            <person name="Lipzen A."/>
            <person name="Chen C."/>
            <person name="Yan M."/>
            <person name="Daum C."/>
            <person name="Ng V."/>
            <person name="Clum A."/>
            <person name="Steindorff A."/>
            <person name="Ohm R.A."/>
            <person name="Martin F."/>
            <person name="Silar P."/>
            <person name="Natvig D.O."/>
            <person name="Lalanne C."/>
            <person name="Gautier V."/>
            <person name="Ament-Velasquez S.L."/>
            <person name="Kruys A."/>
            <person name="Hutchinson M.I."/>
            <person name="Powell A.J."/>
            <person name="Barry K."/>
            <person name="Miller A.N."/>
            <person name="Grigoriev I.V."/>
            <person name="Debuchy R."/>
            <person name="Gladieux P."/>
            <person name="Hiltunen Thoren M."/>
            <person name="Johannesson H."/>
        </authorList>
    </citation>
    <scope>NUCLEOTIDE SEQUENCE</scope>
    <source>
        <strain evidence="2">CBS 508.74</strain>
    </source>
</reference>
<keyword evidence="1" id="KW-0812">Transmembrane</keyword>
<organism evidence="2 3">
    <name type="scientific">Canariomyces notabilis</name>
    <dbReference type="NCBI Taxonomy" id="2074819"/>
    <lineage>
        <taxon>Eukaryota</taxon>
        <taxon>Fungi</taxon>
        <taxon>Dikarya</taxon>
        <taxon>Ascomycota</taxon>
        <taxon>Pezizomycotina</taxon>
        <taxon>Sordariomycetes</taxon>
        <taxon>Sordariomycetidae</taxon>
        <taxon>Sordariales</taxon>
        <taxon>Chaetomiaceae</taxon>
        <taxon>Canariomyces</taxon>
    </lineage>
</organism>
<accession>A0AAN6TDJ8</accession>
<protein>
    <submittedName>
        <fullName evidence="2">Uncharacterized protein</fullName>
    </submittedName>
</protein>
<feature type="transmembrane region" description="Helical" evidence="1">
    <location>
        <begin position="522"/>
        <end position="544"/>
    </location>
</feature>
<feature type="transmembrane region" description="Helical" evidence="1">
    <location>
        <begin position="138"/>
        <end position="157"/>
    </location>
</feature>
<evidence type="ECO:0000256" key="1">
    <source>
        <dbReference type="SAM" id="Phobius"/>
    </source>
</evidence>
<keyword evidence="1" id="KW-1133">Transmembrane helix</keyword>
<evidence type="ECO:0000313" key="2">
    <source>
        <dbReference type="EMBL" id="KAK4112444.1"/>
    </source>
</evidence>
<gene>
    <name evidence="2" type="ORF">N656DRAFT_789614</name>
</gene>
<dbReference type="EMBL" id="MU853342">
    <property type="protein sequence ID" value="KAK4112444.1"/>
    <property type="molecule type" value="Genomic_DNA"/>
</dbReference>
<comment type="caution">
    <text evidence="2">The sequence shown here is derived from an EMBL/GenBank/DDBJ whole genome shotgun (WGS) entry which is preliminary data.</text>
</comment>
<dbReference type="Proteomes" id="UP001302812">
    <property type="component" value="Unassembled WGS sequence"/>
</dbReference>
<keyword evidence="3" id="KW-1185">Reference proteome</keyword>
<feature type="transmembrane region" description="Helical" evidence="1">
    <location>
        <begin position="164"/>
        <end position="183"/>
    </location>
</feature>